<feature type="compositionally biased region" description="Basic and acidic residues" evidence="1">
    <location>
        <begin position="1"/>
        <end position="15"/>
    </location>
</feature>
<dbReference type="Proteomes" id="UP000621454">
    <property type="component" value="Unassembled WGS sequence"/>
</dbReference>
<sequence>MHYSRDHHPIDRHTPTDGLPARLRGYGEAMCFHRAIRTATRVGLVAAVGGGALALSACGDDSTASAPATSTAAAPATSAATTTDAPGAPSAAPDRDDATTVAGPRLPPATSIPASRQSPTIAGRRCGEAGGPEGALRVVIVEGTATCAQVMPVARAFGPRIALARNETVDGWQCGPSETVGVLANCSRGDDTFGFVSQ</sequence>
<name>A0A916WTM5_9ACTN</name>
<proteinExistence type="predicted"/>
<comment type="caution">
    <text evidence="2">The sequence shown here is derived from an EMBL/GenBank/DDBJ whole genome shotgun (WGS) entry which is preliminary data.</text>
</comment>
<evidence type="ECO:0000313" key="3">
    <source>
        <dbReference type="Proteomes" id="UP000621454"/>
    </source>
</evidence>
<reference evidence="2" key="2">
    <citation type="submission" date="2020-09" db="EMBL/GenBank/DDBJ databases">
        <authorList>
            <person name="Sun Q."/>
            <person name="Zhou Y."/>
        </authorList>
    </citation>
    <scope>NUCLEOTIDE SEQUENCE</scope>
    <source>
        <strain evidence="2">CGMCC 1.12827</strain>
    </source>
</reference>
<keyword evidence="3" id="KW-1185">Reference proteome</keyword>
<dbReference type="EMBL" id="BMGC01000008">
    <property type="protein sequence ID" value="GGB28792.1"/>
    <property type="molecule type" value="Genomic_DNA"/>
</dbReference>
<reference evidence="2" key="1">
    <citation type="journal article" date="2014" name="Int. J. Syst. Evol. Microbiol.">
        <title>Complete genome sequence of Corynebacterium casei LMG S-19264T (=DSM 44701T), isolated from a smear-ripened cheese.</title>
        <authorList>
            <consortium name="US DOE Joint Genome Institute (JGI-PGF)"/>
            <person name="Walter F."/>
            <person name="Albersmeier A."/>
            <person name="Kalinowski J."/>
            <person name="Ruckert C."/>
        </authorList>
    </citation>
    <scope>NUCLEOTIDE SEQUENCE</scope>
    <source>
        <strain evidence="2">CGMCC 1.12827</strain>
    </source>
</reference>
<dbReference type="AlphaFoldDB" id="A0A916WTM5"/>
<organism evidence="2 3">
    <name type="scientific">Gordonia jinhuaensis</name>
    <dbReference type="NCBI Taxonomy" id="1517702"/>
    <lineage>
        <taxon>Bacteria</taxon>
        <taxon>Bacillati</taxon>
        <taxon>Actinomycetota</taxon>
        <taxon>Actinomycetes</taxon>
        <taxon>Mycobacteriales</taxon>
        <taxon>Gordoniaceae</taxon>
        <taxon>Gordonia</taxon>
    </lineage>
</organism>
<feature type="region of interest" description="Disordered" evidence="1">
    <location>
        <begin position="59"/>
        <end position="128"/>
    </location>
</feature>
<feature type="region of interest" description="Disordered" evidence="1">
    <location>
        <begin position="1"/>
        <end position="20"/>
    </location>
</feature>
<evidence type="ECO:0000256" key="1">
    <source>
        <dbReference type="SAM" id="MobiDB-lite"/>
    </source>
</evidence>
<feature type="compositionally biased region" description="Low complexity" evidence="1">
    <location>
        <begin position="61"/>
        <end position="92"/>
    </location>
</feature>
<accession>A0A916WTM5</accession>
<protein>
    <submittedName>
        <fullName evidence="2">Uncharacterized protein</fullName>
    </submittedName>
</protein>
<dbReference type="RefSeq" id="WP_188586086.1">
    <property type="nucleotide sequence ID" value="NZ_BMGC01000008.1"/>
</dbReference>
<gene>
    <name evidence="2" type="ORF">GCM10011489_16280</name>
</gene>
<evidence type="ECO:0000313" key="2">
    <source>
        <dbReference type="EMBL" id="GGB28792.1"/>
    </source>
</evidence>